<dbReference type="EMBL" id="AF069529">
    <property type="protein sequence ID" value="AAF31122.1"/>
    <property type="molecule type" value="Genomic_DNA"/>
</dbReference>
<dbReference type="RefSeq" id="NP_037727.1">
    <property type="nucleotide sequence ID" value="NC_002167.1"/>
</dbReference>
<evidence type="ECO:0000313" key="2">
    <source>
        <dbReference type="Proteomes" id="UP000002576"/>
    </source>
</evidence>
<organism evidence="1 2">
    <name type="scientific">Enterobacteria phage HK97</name>
    <name type="common">Bacteriophage HK97</name>
    <dbReference type="NCBI Taxonomy" id="2681617"/>
    <lineage>
        <taxon>Viruses</taxon>
        <taxon>Duplodnaviria</taxon>
        <taxon>Heunggongvirae</taxon>
        <taxon>Uroviricota</taxon>
        <taxon>Caudoviricetes</taxon>
        <taxon>Hendrixvirinae</taxon>
        <taxon>Byrnievirus</taxon>
        <taxon>Byrnievirus HK97</taxon>
    </lineage>
</organism>
<organismHost>
    <name type="scientific">Escherichia coli</name>
    <dbReference type="NCBI Taxonomy" id="562"/>
</organismHost>
<accession>Q9MCQ7</accession>
<sequence>MSFTDNWSDEEFIRQMKELIGNEGDMHVTCNHSEGEQVTETHVTREKALWYRHNGDREGMLVCLNLSRVEVLNQRYFLGPCPF</sequence>
<gene>
    <name evidence="1" type="primary">42.1</name>
</gene>
<dbReference type="KEGG" id="vg:1262573"/>
<protein>
    <submittedName>
        <fullName evidence="1">Gp42.1</fullName>
    </submittedName>
</protein>
<keyword evidence="2" id="KW-1185">Reference proteome</keyword>
<proteinExistence type="predicted"/>
<name>Q9MCQ7_BPHK7</name>
<dbReference type="GeneID" id="1262573"/>
<evidence type="ECO:0000313" key="1">
    <source>
        <dbReference type="EMBL" id="AAF31122.1"/>
    </source>
</evidence>
<dbReference type="Proteomes" id="UP000002576">
    <property type="component" value="Segment"/>
</dbReference>
<reference evidence="1 2" key="1">
    <citation type="journal article" date="2000" name="J. Mol. Biol.">
        <title>Genomic sequences of bacteriophages HK97 and HK022: pervasive genetic mosaicism in the lambdoid bacteriophages.</title>
        <authorList>
            <person name="Juhala R.J."/>
            <person name="Ford M.E."/>
            <person name="Duda R.L."/>
            <person name="Youlton A."/>
            <person name="Hatfull G.F."/>
            <person name="Hendrix R.W."/>
        </authorList>
    </citation>
    <scope>NUCLEOTIDE SEQUENCE</scope>
</reference>